<dbReference type="SUPFAM" id="SSF55856">
    <property type="entry name" value="Cytochrome b5-like heme/steroid binding domain"/>
    <property type="match status" value="1"/>
</dbReference>
<dbReference type="PROSITE" id="PS50255">
    <property type="entry name" value="CYTOCHROME_B5_2"/>
    <property type="match status" value="1"/>
</dbReference>
<dbReference type="GO" id="GO:0016020">
    <property type="term" value="C:membrane"/>
    <property type="evidence" value="ECO:0007669"/>
    <property type="project" value="TreeGrafter"/>
</dbReference>
<dbReference type="InterPro" id="IPR012171">
    <property type="entry name" value="Fatty_acid_desaturase"/>
</dbReference>
<keyword evidence="3 4" id="KW-0408">Iron</keyword>
<keyword evidence="4" id="KW-0472">Membrane</keyword>
<dbReference type="GO" id="GO:0020037">
    <property type="term" value="F:heme binding"/>
    <property type="evidence" value="ECO:0007669"/>
    <property type="project" value="UniProtKB-UniRule"/>
</dbReference>
<organism evidence="7 8">
    <name type="scientific">Polarella glacialis</name>
    <name type="common">Dinoflagellate</name>
    <dbReference type="NCBI Taxonomy" id="89957"/>
    <lineage>
        <taxon>Eukaryota</taxon>
        <taxon>Sar</taxon>
        <taxon>Alveolata</taxon>
        <taxon>Dinophyceae</taxon>
        <taxon>Suessiales</taxon>
        <taxon>Suessiaceae</taxon>
        <taxon>Polarella</taxon>
    </lineage>
</organism>
<gene>
    <name evidence="7" type="ORF">PGLA2088_LOCUS21260</name>
</gene>
<keyword evidence="2 4" id="KW-0479">Metal-binding</keyword>
<evidence type="ECO:0000256" key="2">
    <source>
        <dbReference type="ARBA" id="ARBA00022723"/>
    </source>
</evidence>
<protein>
    <recommendedName>
        <fullName evidence="6">Cytochrome b5 heme-binding domain-containing protein</fullName>
    </recommendedName>
</protein>
<name>A0A813JD75_POLGL</name>
<feature type="compositionally biased region" description="Basic and acidic residues" evidence="5">
    <location>
        <begin position="1"/>
        <end position="21"/>
    </location>
</feature>
<dbReference type="SMART" id="SM01117">
    <property type="entry name" value="Cyt-b5"/>
    <property type="match status" value="1"/>
</dbReference>
<feature type="domain" description="Cytochrome b5 heme-binding" evidence="6">
    <location>
        <begin position="71"/>
        <end position="128"/>
    </location>
</feature>
<evidence type="ECO:0000313" key="8">
    <source>
        <dbReference type="Proteomes" id="UP000626109"/>
    </source>
</evidence>
<dbReference type="GO" id="GO:0016717">
    <property type="term" value="F:oxidoreductase activity, acting on paired donors, with oxidation of a pair of donors resulting in the reduction of molecular oxygen to two molecules of water"/>
    <property type="evidence" value="ECO:0007669"/>
    <property type="project" value="TreeGrafter"/>
</dbReference>
<evidence type="ECO:0000313" key="7">
    <source>
        <dbReference type="EMBL" id="CAE8679244.1"/>
    </source>
</evidence>
<dbReference type="AlphaFoldDB" id="A0A813JD75"/>
<keyword evidence="4" id="KW-0812">Transmembrane</keyword>
<dbReference type="InterPro" id="IPR018506">
    <property type="entry name" value="Cyt_B5_heme-BS"/>
</dbReference>
<dbReference type="InterPro" id="IPR005804">
    <property type="entry name" value="FA_desaturase_dom"/>
</dbReference>
<feature type="region of interest" description="Disordered" evidence="5">
    <location>
        <begin position="1"/>
        <end position="27"/>
    </location>
</feature>
<dbReference type="InterPro" id="IPR001199">
    <property type="entry name" value="Cyt_B5-like_heme/steroid-bd"/>
</dbReference>
<dbReference type="Gene3D" id="3.10.120.10">
    <property type="entry name" value="Cytochrome b5-like heme/steroid binding domain"/>
    <property type="match status" value="1"/>
</dbReference>
<feature type="transmembrane region" description="Helical" evidence="4">
    <location>
        <begin position="156"/>
        <end position="183"/>
    </location>
</feature>
<dbReference type="Pfam" id="PF00487">
    <property type="entry name" value="FA_desaturase"/>
    <property type="match status" value="1"/>
</dbReference>
<dbReference type="InterPro" id="IPR036400">
    <property type="entry name" value="Cyt_B5-like_heme/steroid_sf"/>
</dbReference>
<keyword evidence="4" id="KW-1133">Transmembrane helix</keyword>
<evidence type="ECO:0000256" key="1">
    <source>
        <dbReference type="ARBA" id="ARBA00022617"/>
    </source>
</evidence>
<evidence type="ECO:0000259" key="6">
    <source>
        <dbReference type="PROSITE" id="PS50255"/>
    </source>
</evidence>
<comment type="caution">
    <text evidence="7">The sequence shown here is derived from an EMBL/GenBank/DDBJ whole genome shotgun (WGS) entry which is preliminary data.</text>
</comment>
<dbReference type="Proteomes" id="UP000626109">
    <property type="component" value="Unassembled WGS sequence"/>
</dbReference>
<evidence type="ECO:0000256" key="3">
    <source>
        <dbReference type="ARBA" id="ARBA00023004"/>
    </source>
</evidence>
<comment type="similarity">
    <text evidence="4">Belongs to the cytochrome b5 family.</text>
</comment>
<dbReference type="GO" id="GO:0042759">
    <property type="term" value="P:long-chain fatty acid biosynthetic process"/>
    <property type="evidence" value="ECO:0007669"/>
    <property type="project" value="UniProtKB-ARBA"/>
</dbReference>
<keyword evidence="1 4" id="KW-0349">Heme</keyword>
<dbReference type="PANTHER" id="PTHR19353:SF19">
    <property type="entry name" value="DELTA(5) FATTY ACID DESATURASE C-RELATED"/>
    <property type="match status" value="1"/>
</dbReference>
<dbReference type="EMBL" id="CAJNNW010025749">
    <property type="protein sequence ID" value="CAE8679244.1"/>
    <property type="molecule type" value="Genomic_DNA"/>
</dbReference>
<sequence length="486" mass="55202">MTCTERDESEAPARKRQRIETRCSANDRSCDSQTAQSQLERCSEELEIRAPSARSSTLISLEDLQEADFPWTIIHERAYSIEEFIPSHPGGPLIWRCVGEDATELFDAHHSSKVARAVLERYEIGHIAQVQSKTGPYRTELSRRAAKYLKAPTLPLAEAIACGMLVMFVLWASLAYIGGWMALNVALSWFWSRHLDAGLHSAVHGDFSYSKVMHKRLLQTYSLLSHHMLDYYQGGNDGKGLSQHYQHHLFTNDILRDPDMTDFAGGRNWIRRHPCNPWQEYNEWQGLYWLAALCILEPVTELLTMIAACVMGALQLMEPPADAAIFKARWKDVVSWWIEALLSPEYQGAAFFFQPWQHALGGLLMAKAIAKLVLLPFVEVQHFLVPDPPEGSGDEEFLVTQLRTTANLKLQHPVARMLDFLMFHGDSLQVAHHLWPAVSFTQLRGLSSVLQEACAELGLPYHEVGYWEAFSKVRLQIKQHARKPAE</sequence>
<dbReference type="GO" id="GO:0046872">
    <property type="term" value="F:metal ion binding"/>
    <property type="evidence" value="ECO:0007669"/>
    <property type="project" value="UniProtKB-UniRule"/>
</dbReference>
<reference evidence="7" key="1">
    <citation type="submission" date="2021-02" db="EMBL/GenBank/DDBJ databases">
        <authorList>
            <person name="Dougan E. K."/>
            <person name="Rhodes N."/>
            <person name="Thang M."/>
            <person name="Chan C."/>
        </authorList>
    </citation>
    <scope>NUCLEOTIDE SEQUENCE</scope>
</reference>
<dbReference type="PROSITE" id="PS00191">
    <property type="entry name" value="CYTOCHROME_B5_1"/>
    <property type="match status" value="1"/>
</dbReference>
<dbReference type="PANTHER" id="PTHR19353">
    <property type="entry name" value="FATTY ACID DESATURASE 2"/>
    <property type="match status" value="1"/>
</dbReference>
<evidence type="ECO:0000256" key="5">
    <source>
        <dbReference type="SAM" id="MobiDB-lite"/>
    </source>
</evidence>
<proteinExistence type="inferred from homology"/>
<dbReference type="GO" id="GO:0006636">
    <property type="term" value="P:unsaturated fatty acid biosynthetic process"/>
    <property type="evidence" value="ECO:0007669"/>
    <property type="project" value="UniProtKB-ARBA"/>
</dbReference>
<dbReference type="Pfam" id="PF00173">
    <property type="entry name" value="Cyt-b5"/>
    <property type="match status" value="1"/>
</dbReference>
<accession>A0A813JD75</accession>
<evidence type="ECO:0000256" key="4">
    <source>
        <dbReference type="RuleBase" id="RU362121"/>
    </source>
</evidence>